<evidence type="ECO:0000256" key="3">
    <source>
        <dbReference type="ARBA" id="ARBA00022574"/>
    </source>
</evidence>
<dbReference type="GO" id="GO:0034388">
    <property type="term" value="C:Pwp2p-containing subcomplex of 90S preribosome"/>
    <property type="evidence" value="ECO:0007669"/>
    <property type="project" value="TreeGrafter"/>
</dbReference>
<reference evidence="6" key="1">
    <citation type="submission" date="2011-09" db="EMBL/GenBank/DDBJ databases">
        <title>The odds of duplicate gene persistence after polyploidization.</title>
        <authorList>
            <person name="Chain F.J.J."/>
            <person name="Evans B.J."/>
            <person name="Dushoff J."/>
        </authorList>
    </citation>
    <scope>NUCLEOTIDE SEQUENCE</scope>
    <source>
        <tissue evidence="6">Liver</tissue>
    </source>
</reference>
<dbReference type="GO" id="GO:0006364">
    <property type="term" value="P:rRNA processing"/>
    <property type="evidence" value="ECO:0007669"/>
    <property type="project" value="UniProtKB-KW"/>
</dbReference>
<dbReference type="PANTHER" id="PTHR18359">
    <property type="entry name" value="WD-REPEAT PROTEIN-RELATED"/>
    <property type="match status" value="1"/>
</dbReference>
<dbReference type="PANTHER" id="PTHR18359:SF0">
    <property type="entry name" value="U3 SMALL NUCLEOLAR RNA-ASSOCIATED PROTEIN 18 HOMOLOG"/>
    <property type="match status" value="1"/>
</dbReference>
<keyword evidence="3" id="KW-0853">WD repeat</keyword>
<dbReference type="AlphaFoldDB" id="G5E235"/>
<evidence type="ECO:0000256" key="1">
    <source>
        <dbReference type="ARBA" id="ARBA00004604"/>
    </source>
</evidence>
<keyword evidence="2" id="KW-0698">rRNA processing</keyword>
<keyword evidence="5" id="KW-0539">Nucleus</keyword>
<organism evidence="6">
    <name type="scientific">Hymenochirus curtipes</name>
    <name type="common">western dwarf clawed frog</name>
    <dbReference type="NCBI Taxonomy" id="8362"/>
    <lineage>
        <taxon>Eukaryota</taxon>
        <taxon>Metazoa</taxon>
        <taxon>Chordata</taxon>
        <taxon>Craniata</taxon>
        <taxon>Vertebrata</taxon>
        <taxon>Euteleostomi</taxon>
        <taxon>Amphibia</taxon>
        <taxon>Batrachia</taxon>
        <taxon>Anura</taxon>
        <taxon>Pipoidea</taxon>
        <taxon>Pipidae</taxon>
        <taxon>Pipinae</taxon>
        <taxon>Hymenochirus</taxon>
    </lineage>
</organism>
<dbReference type="Gene3D" id="2.130.10.10">
    <property type="entry name" value="YVTN repeat-like/Quinoprotein amine dehydrogenase"/>
    <property type="match status" value="1"/>
</dbReference>
<proteinExistence type="evidence at transcript level"/>
<evidence type="ECO:0000256" key="2">
    <source>
        <dbReference type="ARBA" id="ARBA00022552"/>
    </source>
</evidence>
<feature type="non-terminal residue" evidence="6">
    <location>
        <position position="122"/>
    </location>
</feature>
<feature type="non-terminal residue" evidence="6">
    <location>
        <position position="1"/>
    </location>
</feature>
<accession>G5E235</accession>
<dbReference type="EMBL" id="JP287449">
    <property type="protein sequence ID" value="AEQ18292.1"/>
    <property type="molecule type" value="mRNA"/>
</dbReference>
<protein>
    <submittedName>
        <fullName evidence="6">Putative small subunit processome</fullName>
    </submittedName>
</protein>
<evidence type="ECO:0000256" key="5">
    <source>
        <dbReference type="ARBA" id="ARBA00023242"/>
    </source>
</evidence>
<evidence type="ECO:0000313" key="6">
    <source>
        <dbReference type="EMBL" id="AEQ18292.1"/>
    </source>
</evidence>
<evidence type="ECO:0000256" key="4">
    <source>
        <dbReference type="ARBA" id="ARBA00022737"/>
    </source>
</evidence>
<dbReference type="InterPro" id="IPR015943">
    <property type="entry name" value="WD40/YVTN_repeat-like_dom_sf"/>
</dbReference>
<dbReference type="InterPro" id="IPR045161">
    <property type="entry name" value="Utp18"/>
</dbReference>
<name>G5E235_9PIPI</name>
<comment type="subcellular location">
    <subcellularLocation>
        <location evidence="1">Nucleus</location>
        <location evidence="1">Nucleolus</location>
    </subcellularLocation>
</comment>
<sequence>WVDDEDEAEENVEMTHRYRKDFMKSKSVKTLSKEKLQIMNLVTTASSRFNSKEILAMASNKTKDAVKLVHIPSFNVFSNFPLQSKRSIHFVRSFDFSPRSGYFSIANNKGEALLYRLKHYTE</sequence>
<keyword evidence="4" id="KW-0677">Repeat</keyword>
<dbReference type="GO" id="GO:0032040">
    <property type="term" value="C:small-subunit processome"/>
    <property type="evidence" value="ECO:0007669"/>
    <property type="project" value="TreeGrafter"/>
</dbReference>